<proteinExistence type="inferred from homology"/>
<dbReference type="FunFam" id="3.60.130.10:FF:000003">
    <property type="entry name" value="Alpha-ketoglutarate-dependent taurine dioxygenase"/>
    <property type="match status" value="1"/>
</dbReference>
<evidence type="ECO:0000256" key="5">
    <source>
        <dbReference type="ARBA" id="ARBA00023004"/>
    </source>
</evidence>
<evidence type="ECO:0000256" key="3">
    <source>
        <dbReference type="ARBA" id="ARBA00022964"/>
    </source>
</evidence>
<name>A0A0D0C5Q9_9AGAR</name>
<dbReference type="InterPro" id="IPR051323">
    <property type="entry name" value="AtsK-like"/>
</dbReference>
<evidence type="ECO:0000313" key="8">
    <source>
        <dbReference type="Proteomes" id="UP000053593"/>
    </source>
</evidence>
<sequence>MLTTITTTVSSSEKPVSYDINIPYLTVSAEEKARIERDTAYPQYLPTWDPVRFDPLPPFEFTDPALRADPSKPNLLSGESIKLSEITPRMGTIVEGLDLSTLTDTAKDELALLVSQRKIVVFPAQDHFLDLGPAAQQEWMNYFGKPNYQPVSGSIKGHPGFHIIHRDGNKEELANFFTQKTTSCLWHQDVSYERQPPGYVMLGLLQGPEVGGDTAFAATDDAYKRLSPSFRSMLDSIKAIHSSANMINHTKAVGGLVRKDPVQSVHPLVRVHPVTGERCLFINGEFITGFQGFKQPEFQALSDFLLDHIIKGHDFQARVRWQPKTIVIFDNRSILRPFTQINRTHTDTAIVDYFDEETGAKPRHIFRLAAMAEVPVPVDA</sequence>
<protein>
    <recommendedName>
        <fullName evidence="6">TauD/TfdA-like domain-containing protein</fullName>
    </recommendedName>
</protein>
<dbReference type="SUPFAM" id="SSF51197">
    <property type="entry name" value="Clavaminate synthase-like"/>
    <property type="match status" value="1"/>
</dbReference>
<dbReference type="HOGENOM" id="CLU_036005_0_0_1"/>
<keyword evidence="8" id="KW-1185">Reference proteome</keyword>
<keyword evidence="4" id="KW-0560">Oxidoreductase</keyword>
<evidence type="ECO:0000256" key="2">
    <source>
        <dbReference type="ARBA" id="ARBA00022723"/>
    </source>
</evidence>
<keyword evidence="2" id="KW-0479">Metal-binding</keyword>
<accession>A0A0D0C5Q9</accession>
<dbReference type="GO" id="GO:0005737">
    <property type="term" value="C:cytoplasm"/>
    <property type="evidence" value="ECO:0007669"/>
    <property type="project" value="TreeGrafter"/>
</dbReference>
<dbReference type="PANTHER" id="PTHR30468">
    <property type="entry name" value="ALPHA-KETOGLUTARATE-DEPENDENT SULFONATE DIOXYGENASE"/>
    <property type="match status" value="1"/>
</dbReference>
<dbReference type="Pfam" id="PF02668">
    <property type="entry name" value="TauD"/>
    <property type="match status" value="1"/>
</dbReference>
<feature type="domain" description="TauD/TfdA-like" evidence="6">
    <location>
        <begin position="85"/>
        <end position="335"/>
    </location>
</feature>
<keyword evidence="3" id="KW-0223">Dioxygenase</keyword>
<evidence type="ECO:0000256" key="1">
    <source>
        <dbReference type="ARBA" id="ARBA00005896"/>
    </source>
</evidence>
<organism evidence="7 8">
    <name type="scientific">Collybiopsis luxurians FD-317 M1</name>
    <dbReference type="NCBI Taxonomy" id="944289"/>
    <lineage>
        <taxon>Eukaryota</taxon>
        <taxon>Fungi</taxon>
        <taxon>Dikarya</taxon>
        <taxon>Basidiomycota</taxon>
        <taxon>Agaricomycotina</taxon>
        <taxon>Agaricomycetes</taxon>
        <taxon>Agaricomycetidae</taxon>
        <taxon>Agaricales</taxon>
        <taxon>Marasmiineae</taxon>
        <taxon>Omphalotaceae</taxon>
        <taxon>Collybiopsis</taxon>
        <taxon>Collybiopsis luxurians</taxon>
    </lineage>
</organism>
<dbReference type="OrthoDB" id="10257314at2759"/>
<reference evidence="7 8" key="1">
    <citation type="submission" date="2014-04" db="EMBL/GenBank/DDBJ databases">
        <title>Evolutionary Origins and Diversification of the Mycorrhizal Mutualists.</title>
        <authorList>
            <consortium name="DOE Joint Genome Institute"/>
            <consortium name="Mycorrhizal Genomics Consortium"/>
            <person name="Kohler A."/>
            <person name="Kuo A."/>
            <person name="Nagy L.G."/>
            <person name="Floudas D."/>
            <person name="Copeland A."/>
            <person name="Barry K.W."/>
            <person name="Cichocki N."/>
            <person name="Veneault-Fourrey C."/>
            <person name="LaButti K."/>
            <person name="Lindquist E.A."/>
            <person name="Lipzen A."/>
            <person name="Lundell T."/>
            <person name="Morin E."/>
            <person name="Murat C."/>
            <person name="Riley R."/>
            <person name="Ohm R."/>
            <person name="Sun H."/>
            <person name="Tunlid A."/>
            <person name="Henrissat B."/>
            <person name="Grigoriev I.V."/>
            <person name="Hibbett D.S."/>
            <person name="Martin F."/>
        </authorList>
    </citation>
    <scope>NUCLEOTIDE SEQUENCE [LARGE SCALE GENOMIC DNA]</scope>
    <source>
        <strain evidence="7 8">FD-317 M1</strain>
    </source>
</reference>
<dbReference type="Gene3D" id="3.60.130.10">
    <property type="entry name" value="Clavaminate synthase-like"/>
    <property type="match status" value="1"/>
</dbReference>
<dbReference type="EMBL" id="KN834832">
    <property type="protein sequence ID" value="KIK53197.1"/>
    <property type="molecule type" value="Genomic_DNA"/>
</dbReference>
<evidence type="ECO:0000256" key="4">
    <source>
        <dbReference type="ARBA" id="ARBA00023002"/>
    </source>
</evidence>
<comment type="similarity">
    <text evidence="1">Belongs to the TfdA dioxygenase family.</text>
</comment>
<gene>
    <name evidence="7" type="ORF">GYMLUDRAFT_63845</name>
</gene>
<dbReference type="GO" id="GO:0046872">
    <property type="term" value="F:metal ion binding"/>
    <property type="evidence" value="ECO:0007669"/>
    <property type="project" value="UniProtKB-KW"/>
</dbReference>
<keyword evidence="5" id="KW-0408">Iron</keyword>
<dbReference type="Proteomes" id="UP000053593">
    <property type="component" value="Unassembled WGS sequence"/>
</dbReference>
<evidence type="ECO:0000313" key="7">
    <source>
        <dbReference type="EMBL" id="KIK53197.1"/>
    </source>
</evidence>
<dbReference type="InterPro" id="IPR003819">
    <property type="entry name" value="TauD/TfdA-like"/>
</dbReference>
<dbReference type="InterPro" id="IPR042098">
    <property type="entry name" value="TauD-like_sf"/>
</dbReference>
<evidence type="ECO:0000259" key="6">
    <source>
        <dbReference type="Pfam" id="PF02668"/>
    </source>
</evidence>
<dbReference type="PANTHER" id="PTHR30468:SF30">
    <property type="entry name" value="ALPHA-KETOGLUTARATE-DEPENDENT TAURINE DIOXYGENASE (AFU_ORTHOLOGUE AFUA_7G06030)"/>
    <property type="match status" value="1"/>
</dbReference>
<dbReference type="GO" id="GO:0016706">
    <property type="term" value="F:2-oxoglutarate-dependent dioxygenase activity"/>
    <property type="evidence" value="ECO:0007669"/>
    <property type="project" value="TreeGrafter"/>
</dbReference>
<dbReference type="AlphaFoldDB" id="A0A0D0C5Q9"/>